<keyword evidence="1" id="KW-0812">Transmembrane</keyword>
<dbReference type="KEGG" id="hgi:ABY42_02125"/>
<keyword evidence="1" id="KW-0472">Membrane</keyword>
<feature type="transmembrane region" description="Helical" evidence="1">
    <location>
        <begin position="18"/>
        <end position="37"/>
    </location>
</feature>
<gene>
    <name evidence="2" type="ORF">ABY42_02125</name>
</gene>
<name>A0A0K1IQ56_HALGI</name>
<dbReference type="PATRIC" id="fig|35746.4.peg.453"/>
<accession>A0A0K1IQ56</accession>
<dbReference type="GeneID" id="25244720"/>
<dbReference type="Proteomes" id="UP000066124">
    <property type="component" value="Chromosome"/>
</dbReference>
<keyword evidence="1" id="KW-1133">Transmembrane helix</keyword>
<proteinExistence type="predicted"/>
<sequence>MATLPNTTPTAESLTKPLTLLGLGLVAVSVAVAGFALRDGDVVTALGMGLLFASGVLTTGISLSGKSI</sequence>
<evidence type="ECO:0000256" key="1">
    <source>
        <dbReference type="SAM" id="Phobius"/>
    </source>
</evidence>
<evidence type="ECO:0000313" key="2">
    <source>
        <dbReference type="EMBL" id="AKU06596.1"/>
    </source>
</evidence>
<organism evidence="2 3">
    <name type="scientific">Haloferax gibbonsii</name>
    <dbReference type="NCBI Taxonomy" id="35746"/>
    <lineage>
        <taxon>Archaea</taxon>
        <taxon>Methanobacteriati</taxon>
        <taxon>Methanobacteriota</taxon>
        <taxon>Stenosarchaea group</taxon>
        <taxon>Halobacteria</taxon>
        <taxon>Halobacteriales</taxon>
        <taxon>Haloferacaceae</taxon>
        <taxon>Haloferax</taxon>
    </lineage>
</organism>
<dbReference type="AlphaFoldDB" id="A0A0K1IQ56"/>
<dbReference type="RefSeq" id="WP_004973422.1">
    <property type="nucleotide sequence ID" value="NZ_CP011947.1"/>
</dbReference>
<dbReference type="EMBL" id="CP011947">
    <property type="protein sequence ID" value="AKU06596.1"/>
    <property type="molecule type" value="Genomic_DNA"/>
</dbReference>
<reference evidence="3" key="1">
    <citation type="journal article" date="2015" name="J. Biotechnol.">
        <title>Complete genome sequence of Haloferax gibbonsii strain ARA6, a potential producer of polyhydroxyalkanoates and halocins isolated from Araruama, Rio de Janeiro, Brasil.</title>
        <authorList>
            <person name="Pinto L.H."/>
            <person name="D'Alincourt Carvalho-Assef A.P."/>
            <person name="Vieira R.P."/>
            <person name="Clementino M.M."/>
            <person name="Albano R.M."/>
        </authorList>
    </citation>
    <scope>NUCLEOTIDE SEQUENCE [LARGE SCALE GENOMIC DNA]</scope>
    <source>
        <strain evidence="3">ARA6</strain>
    </source>
</reference>
<protein>
    <submittedName>
        <fullName evidence="2">Uncharacterized protein</fullName>
    </submittedName>
</protein>
<feature type="transmembrane region" description="Helical" evidence="1">
    <location>
        <begin position="43"/>
        <end position="63"/>
    </location>
</feature>
<evidence type="ECO:0000313" key="3">
    <source>
        <dbReference type="Proteomes" id="UP000066124"/>
    </source>
</evidence>